<comment type="caution">
    <text evidence="1">The sequence shown here is derived from an EMBL/GenBank/DDBJ whole genome shotgun (WGS) entry which is preliminary data.</text>
</comment>
<sequence length="75" mass="8929">MGINTLKKDIELVFQAKWGDREEWSTLLVDLQSKMYKTALLYFHNQEDALDIVQETSLQVFLSIKHLRHPQYFDT</sequence>
<gene>
    <name evidence="1" type="ORF">SAMN04487973_12813</name>
</gene>
<accession>A0A1H9T5D8</accession>
<evidence type="ECO:0000313" key="2">
    <source>
        <dbReference type="Proteomes" id="UP000182818"/>
    </source>
</evidence>
<protein>
    <submittedName>
        <fullName evidence="1">RNA polymerase sigma-70 factor, ECF subfamily</fullName>
    </submittedName>
</protein>
<dbReference type="InterPro" id="IPR013325">
    <property type="entry name" value="RNA_pol_sigma_r2"/>
</dbReference>
<proteinExistence type="predicted"/>
<name>A0A1H9T5D8_9LACO</name>
<evidence type="ECO:0000313" key="1">
    <source>
        <dbReference type="EMBL" id="SER92356.1"/>
    </source>
</evidence>
<reference evidence="1 2" key="1">
    <citation type="submission" date="2016-10" db="EMBL/GenBank/DDBJ databases">
        <authorList>
            <person name="Varghese N."/>
            <person name="Submissions S."/>
        </authorList>
    </citation>
    <scope>NUCLEOTIDE SEQUENCE [LARGE SCALE GENOMIC DNA]</scope>
    <source>
        <strain evidence="1 2">CGMCC 1.3889</strain>
    </source>
</reference>
<dbReference type="Gene3D" id="1.10.1740.10">
    <property type="match status" value="1"/>
</dbReference>
<keyword evidence="2" id="KW-1185">Reference proteome</keyword>
<dbReference type="SUPFAM" id="SSF88946">
    <property type="entry name" value="Sigma2 domain of RNA polymerase sigma factors"/>
    <property type="match status" value="1"/>
</dbReference>
<organism evidence="1 2">
    <name type="scientific">Pediococcus ethanolidurans</name>
    <dbReference type="NCBI Taxonomy" id="319653"/>
    <lineage>
        <taxon>Bacteria</taxon>
        <taxon>Bacillati</taxon>
        <taxon>Bacillota</taxon>
        <taxon>Bacilli</taxon>
        <taxon>Lactobacillales</taxon>
        <taxon>Lactobacillaceae</taxon>
        <taxon>Pediococcus</taxon>
    </lineage>
</organism>
<dbReference type="EMBL" id="FOGK01000028">
    <property type="protein sequence ID" value="SER92356.1"/>
    <property type="molecule type" value="Genomic_DNA"/>
</dbReference>
<dbReference type="Proteomes" id="UP000182818">
    <property type="component" value="Unassembled WGS sequence"/>
</dbReference>